<reference evidence="4 5" key="1">
    <citation type="submission" date="2016-10" db="EMBL/GenBank/DDBJ databases">
        <authorList>
            <person name="de Groot N.N."/>
        </authorList>
    </citation>
    <scope>NUCLEOTIDE SEQUENCE [LARGE SCALE GENOMIC DNA]</scope>
    <source>
        <strain evidence="4 5">IBRC-M10418</strain>
    </source>
</reference>
<proteinExistence type="inferred from homology"/>
<feature type="region of interest" description="Disordered" evidence="2">
    <location>
        <begin position="653"/>
        <end position="681"/>
    </location>
</feature>
<accession>A0A1H6HRG2</accession>
<dbReference type="RefSeq" id="WP_092813156.1">
    <property type="nucleotide sequence ID" value="NZ_FNWU01000001.1"/>
</dbReference>
<dbReference type="GO" id="GO:0016887">
    <property type="term" value="F:ATP hydrolysis activity"/>
    <property type="evidence" value="ECO:0007669"/>
    <property type="project" value="InterPro"/>
</dbReference>
<dbReference type="InterPro" id="IPR001482">
    <property type="entry name" value="T2SS/T4SS_dom"/>
</dbReference>
<evidence type="ECO:0000259" key="3">
    <source>
        <dbReference type="Pfam" id="PF00437"/>
    </source>
</evidence>
<dbReference type="AlphaFoldDB" id="A0A1H6HRG2"/>
<dbReference type="OrthoDB" id="31341at2157"/>
<protein>
    <submittedName>
        <fullName evidence="4">Pilus assembly protein, ATPase of CpaF family</fullName>
    </submittedName>
</protein>
<dbReference type="Proteomes" id="UP000199215">
    <property type="component" value="Unassembled WGS sequence"/>
</dbReference>
<keyword evidence="5" id="KW-1185">Reference proteome</keyword>
<dbReference type="EMBL" id="FNWU01000001">
    <property type="protein sequence ID" value="SEH37652.1"/>
    <property type="molecule type" value="Genomic_DNA"/>
</dbReference>
<evidence type="ECO:0000256" key="1">
    <source>
        <dbReference type="ARBA" id="ARBA00006611"/>
    </source>
</evidence>
<evidence type="ECO:0000256" key="2">
    <source>
        <dbReference type="SAM" id="MobiDB-lite"/>
    </source>
</evidence>
<dbReference type="InterPro" id="IPR027417">
    <property type="entry name" value="P-loop_NTPase"/>
</dbReference>
<dbReference type="Gene3D" id="3.30.450.380">
    <property type="match status" value="1"/>
</dbReference>
<dbReference type="Gene3D" id="3.40.50.300">
    <property type="entry name" value="P-loop containing nucleotide triphosphate hydrolases"/>
    <property type="match status" value="1"/>
</dbReference>
<dbReference type="Pfam" id="PF00437">
    <property type="entry name" value="T2SSE"/>
    <property type="match status" value="1"/>
</dbReference>
<dbReference type="PANTHER" id="PTHR30486">
    <property type="entry name" value="TWITCHING MOTILITY PROTEIN PILT"/>
    <property type="match status" value="1"/>
</dbReference>
<dbReference type="STRING" id="1267564.SAMN05192561_101235"/>
<dbReference type="PANTHER" id="PTHR30486:SF6">
    <property type="entry name" value="TYPE IV PILUS RETRACTATION ATPASE PILT"/>
    <property type="match status" value="1"/>
</dbReference>
<organism evidence="4 5">
    <name type="scientific">Halopenitus malekzadehii</name>
    <dbReference type="NCBI Taxonomy" id="1267564"/>
    <lineage>
        <taxon>Archaea</taxon>
        <taxon>Methanobacteriati</taxon>
        <taxon>Methanobacteriota</taxon>
        <taxon>Stenosarchaea group</taxon>
        <taxon>Halobacteria</taxon>
        <taxon>Halobacteriales</taxon>
        <taxon>Haloferacaceae</taxon>
        <taxon>Halopenitus</taxon>
    </lineage>
</organism>
<dbReference type="InterPro" id="IPR050921">
    <property type="entry name" value="T4SS_GSP_E_ATPase"/>
</dbReference>
<comment type="similarity">
    <text evidence="1">Belongs to the GSP E family.</text>
</comment>
<sequence>MSPGERVDDRRSDRLDSALADGFESHLPDRVIDGLTAVQRRLTDQTDDAGSIVPASEGCTCRVTVPESEPGTRSDRTILAVDARSCPGDGALSAEPACRSTVVRALAKRDVDVVRVRSRGRRCSYRDRSLALLLAAGRFYDRISGIEPGTADVAARDPLRAAHDAIGRAGPVVEAAAETGLIETARSVSGYEEALRPSVSPAIATAELTLQPPPGAQLADRWTTDTGATVRIYDHEGAFRTYHLTPSETSLTGRELEIVTAARRRLLERGGDDAREPVRAIRAIGREYDVRMDNERELANVLRRHTRGYGVLEDVFADDRVSDAFLTPPVAETPLRVVVDGERFPTNVRLPPRGAGTLASRLRRVSGEGFSRASPTLDATLETEHGPVRVAATTRPASDGYGFTFRRGGTTAWTLPRLVDAGTLPPAAAGLLSVAIERGVAGLVAGGRGAGKTSTLGALLWELPASTRGILIEDTPELPVDRLQDGGRDVQRLSVGDGRELSPADAVHTALRLGDGAIVVGEVRGEEAAALYEAMRVGASGETVLGTIHGTDPEAVRERVVTDLGVPPTAFASTDLIVLLDSHRVVTIVEVRSGRDGVVFDPLFERDGDELVATGRIDRGTSRLVNGLACGSESYADVRAAIRERSATIAAHVDAGRTTPDAISGGSRRSSDTNGDGGRRR</sequence>
<evidence type="ECO:0000313" key="5">
    <source>
        <dbReference type="Proteomes" id="UP000199215"/>
    </source>
</evidence>
<dbReference type="SUPFAM" id="SSF52540">
    <property type="entry name" value="P-loop containing nucleoside triphosphate hydrolases"/>
    <property type="match status" value="1"/>
</dbReference>
<feature type="domain" description="Bacterial type II secretion system protein E" evidence="3">
    <location>
        <begin position="381"/>
        <end position="579"/>
    </location>
</feature>
<evidence type="ECO:0000313" key="4">
    <source>
        <dbReference type="EMBL" id="SEH37652.1"/>
    </source>
</evidence>
<gene>
    <name evidence="4" type="ORF">SAMN05192561_101235</name>
</gene>
<name>A0A1H6HRG2_9EURY</name>